<reference evidence="2 3" key="1">
    <citation type="journal article" date="2013" name="BMC Genomics">
        <title>Reconstruction of the lipid metabolism for the microalga Monoraphidium neglectum from its genome sequence reveals characteristics suitable for biofuel production.</title>
        <authorList>
            <person name="Bogen C."/>
            <person name="Al-Dilaimi A."/>
            <person name="Albersmeier A."/>
            <person name="Wichmann J."/>
            <person name="Grundmann M."/>
            <person name="Rupp O."/>
            <person name="Lauersen K.J."/>
            <person name="Blifernez-Klassen O."/>
            <person name="Kalinowski J."/>
            <person name="Goesmann A."/>
            <person name="Mussgnug J.H."/>
            <person name="Kruse O."/>
        </authorList>
    </citation>
    <scope>NUCLEOTIDE SEQUENCE [LARGE SCALE GENOMIC DNA]</scope>
    <source>
        <strain evidence="2 3">SAG 48.87</strain>
    </source>
</reference>
<feature type="compositionally biased region" description="Basic and acidic residues" evidence="1">
    <location>
        <begin position="16"/>
        <end position="30"/>
    </location>
</feature>
<feature type="compositionally biased region" description="Basic residues" evidence="1">
    <location>
        <begin position="45"/>
        <end position="60"/>
    </location>
</feature>
<evidence type="ECO:0000313" key="3">
    <source>
        <dbReference type="Proteomes" id="UP000054498"/>
    </source>
</evidence>
<feature type="non-terminal residue" evidence="2">
    <location>
        <position position="92"/>
    </location>
</feature>
<feature type="region of interest" description="Disordered" evidence="1">
    <location>
        <begin position="1"/>
        <end position="76"/>
    </location>
</feature>
<dbReference type="AlphaFoldDB" id="A0A0D2M740"/>
<dbReference type="RefSeq" id="XP_013890315.1">
    <property type="nucleotide sequence ID" value="XM_014034861.1"/>
</dbReference>
<evidence type="ECO:0000256" key="1">
    <source>
        <dbReference type="SAM" id="MobiDB-lite"/>
    </source>
</evidence>
<organism evidence="2 3">
    <name type="scientific">Monoraphidium neglectum</name>
    <dbReference type="NCBI Taxonomy" id="145388"/>
    <lineage>
        <taxon>Eukaryota</taxon>
        <taxon>Viridiplantae</taxon>
        <taxon>Chlorophyta</taxon>
        <taxon>core chlorophytes</taxon>
        <taxon>Chlorophyceae</taxon>
        <taxon>CS clade</taxon>
        <taxon>Sphaeropleales</taxon>
        <taxon>Selenastraceae</taxon>
        <taxon>Monoraphidium</taxon>
    </lineage>
</organism>
<accession>A0A0D2M740</accession>
<feature type="non-terminal residue" evidence="2">
    <location>
        <position position="1"/>
    </location>
</feature>
<keyword evidence="3" id="KW-1185">Reference proteome</keyword>
<dbReference type="EMBL" id="KK106852">
    <property type="protein sequence ID" value="KIY91295.1"/>
    <property type="molecule type" value="Genomic_DNA"/>
</dbReference>
<dbReference type="Proteomes" id="UP000054498">
    <property type="component" value="Unassembled WGS sequence"/>
</dbReference>
<gene>
    <name evidence="2" type="ORF">MNEG_16669</name>
</gene>
<evidence type="ECO:0000313" key="2">
    <source>
        <dbReference type="EMBL" id="KIY91295.1"/>
    </source>
</evidence>
<dbReference type="GeneID" id="25734451"/>
<sequence length="92" mass="9786">AAPGKRPGAFRLSQPEARRGHVLRTGERRAGRPPAHGARGGGGRCRGRGNRVARFSRARRAPTGLPAGAAERRGAREQGAVARLIQAHRVCH</sequence>
<name>A0A0D2M740_9CHLO</name>
<proteinExistence type="predicted"/>
<protein>
    <submittedName>
        <fullName evidence="2">Uncharacterized protein</fullName>
    </submittedName>
</protein>
<dbReference type="KEGG" id="mng:MNEG_16669"/>